<evidence type="ECO:0000313" key="3">
    <source>
        <dbReference type="Proteomes" id="UP000184356"/>
    </source>
</evidence>
<evidence type="ECO:0000313" key="2">
    <source>
        <dbReference type="EMBL" id="OJJ63964.1"/>
    </source>
</evidence>
<name>A0A1L9TWZ1_9EURO</name>
<organism evidence="2 3">
    <name type="scientific">Aspergillus sydowii CBS 593.65</name>
    <dbReference type="NCBI Taxonomy" id="1036612"/>
    <lineage>
        <taxon>Eukaryota</taxon>
        <taxon>Fungi</taxon>
        <taxon>Dikarya</taxon>
        <taxon>Ascomycota</taxon>
        <taxon>Pezizomycotina</taxon>
        <taxon>Eurotiomycetes</taxon>
        <taxon>Eurotiomycetidae</taxon>
        <taxon>Eurotiales</taxon>
        <taxon>Aspergillaceae</taxon>
        <taxon>Aspergillus</taxon>
        <taxon>Aspergillus subgen. Nidulantes</taxon>
    </lineage>
</organism>
<dbReference type="OrthoDB" id="4490496at2759"/>
<dbReference type="RefSeq" id="XP_040707770.1">
    <property type="nucleotide sequence ID" value="XM_040845750.1"/>
</dbReference>
<proteinExistence type="predicted"/>
<dbReference type="EMBL" id="KV878582">
    <property type="protein sequence ID" value="OJJ63964.1"/>
    <property type="molecule type" value="Genomic_DNA"/>
</dbReference>
<protein>
    <submittedName>
        <fullName evidence="2">Uncharacterized protein</fullName>
    </submittedName>
</protein>
<dbReference type="VEuPathDB" id="FungiDB:ASPSYDRAFT_38634"/>
<keyword evidence="1" id="KW-0732">Signal</keyword>
<dbReference type="AlphaFoldDB" id="A0A1L9TWZ1"/>
<keyword evidence="3" id="KW-1185">Reference proteome</keyword>
<feature type="chain" id="PRO_5012499369" evidence="1">
    <location>
        <begin position="17"/>
        <end position="220"/>
    </location>
</feature>
<sequence length="220" mass="24419">MLLLMQFLSLIRDITLETQSNEPKCLAYCWTTPVDEDPSPDCPALLQGLEVYATEDALTITHRSGTAYKHMREVVAATSLLPYPKGGVPTYVPAGSGFLGKARGKPEVPETVSAEDYFVVAQYTTPAGDTVARGTLLNEEQLLAREMEAVEDVLAAWCFVPGSLEDDEVPITIFIRLAGRYSFRGVGERMRKFEADVLKLGVRQTRFWEGQGFGFFRQVN</sequence>
<feature type="signal peptide" evidence="1">
    <location>
        <begin position="1"/>
        <end position="16"/>
    </location>
</feature>
<dbReference type="GeneID" id="63761823"/>
<accession>A0A1L9TWZ1</accession>
<dbReference type="Proteomes" id="UP000184356">
    <property type="component" value="Unassembled WGS sequence"/>
</dbReference>
<evidence type="ECO:0000256" key="1">
    <source>
        <dbReference type="SAM" id="SignalP"/>
    </source>
</evidence>
<reference evidence="3" key="1">
    <citation type="journal article" date="2017" name="Genome Biol.">
        <title>Comparative genomics reveals high biological diversity and specific adaptations in the industrially and medically important fungal genus Aspergillus.</title>
        <authorList>
            <person name="de Vries R.P."/>
            <person name="Riley R."/>
            <person name="Wiebenga A."/>
            <person name="Aguilar-Osorio G."/>
            <person name="Amillis S."/>
            <person name="Uchima C.A."/>
            <person name="Anderluh G."/>
            <person name="Asadollahi M."/>
            <person name="Askin M."/>
            <person name="Barry K."/>
            <person name="Battaglia E."/>
            <person name="Bayram O."/>
            <person name="Benocci T."/>
            <person name="Braus-Stromeyer S.A."/>
            <person name="Caldana C."/>
            <person name="Canovas D."/>
            <person name="Cerqueira G.C."/>
            <person name="Chen F."/>
            <person name="Chen W."/>
            <person name="Choi C."/>
            <person name="Clum A."/>
            <person name="Dos Santos R.A."/>
            <person name="Damasio A.R."/>
            <person name="Diallinas G."/>
            <person name="Emri T."/>
            <person name="Fekete E."/>
            <person name="Flipphi M."/>
            <person name="Freyberg S."/>
            <person name="Gallo A."/>
            <person name="Gournas C."/>
            <person name="Habgood R."/>
            <person name="Hainaut M."/>
            <person name="Harispe M.L."/>
            <person name="Henrissat B."/>
            <person name="Hilden K.S."/>
            <person name="Hope R."/>
            <person name="Hossain A."/>
            <person name="Karabika E."/>
            <person name="Karaffa L."/>
            <person name="Karanyi Z."/>
            <person name="Krasevec N."/>
            <person name="Kuo A."/>
            <person name="Kusch H."/>
            <person name="LaButti K."/>
            <person name="Lagendijk E.L."/>
            <person name="Lapidus A."/>
            <person name="Levasseur A."/>
            <person name="Lindquist E."/>
            <person name="Lipzen A."/>
            <person name="Logrieco A.F."/>
            <person name="MacCabe A."/>
            <person name="Maekelae M.R."/>
            <person name="Malavazi I."/>
            <person name="Melin P."/>
            <person name="Meyer V."/>
            <person name="Mielnichuk N."/>
            <person name="Miskei M."/>
            <person name="Molnar A.P."/>
            <person name="Mule G."/>
            <person name="Ngan C.Y."/>
            <person name="Orejas M."/>
            <person name="Orosz E."/>
            <person name="Ouedraogo J.P."/>
            <person name="Overkamp K.M."/>
            <person name="Park H.-S."/>
            <person name="Perrone G."/>
            <person name="Piumi F."/>
            <person name="Punt P.J."/>
            <person name="Ram A.F."/>
            <person name="Ramon A."/>
            <person name="Rauscher S."/>
            <person name="Record E."/>
            <person name="Riano-Pachon D.M."/>
            <person name="Robert V."/>
            <person name="Roehrig J."/>
            <person name="Ruller R."/>
            <person name="Salamov A."/>
            <person name="Salih N.S."/>
            <person name="Samson R.A."/>
            <person name="Sandor E."/>
            <person name="Sanguinetti M."/>
            <person name="Schuetze T."/>
            <person name="Sepcic K."/>
            <person name="Shelest E."/>
            <person name="Sherlock G."/>
            <person name="Sophianopoulou V."/>
            <person name="Squina F.M."/>
            <person name="Sun H."/>
            <person name="Susca A."/>
            <person name="Todd R.B."/>
            <person name="Tsang A."/>
            <person name="Unkles S.E."/>
            <person name="van de Wiele N."/>
            <person name="van Rossen-Uffink D."/>
            <person name="Oliveira J.V."/>
            <person name="Vesth T.C."/>
            <person name="Visser J."/>
            <person name="Yu J.-H."/>
            <person name="Zhou M."/>
            <person name="Andersen M.R."/>
            <person name="Archer D.B."/>
            <person name="Baker S.E."/>
            <person name="Benoit I."/>
            <person name="Brakhage A.A."/>
            <person name="Braus G.H."/>
            <person name="Fischer R."/>
            <person name="Frisvad J.C."/>
            <person name="Goldman G.H."/>
            <person name="Houbraken J."/>
            <person name="Oakley B."/>
            <person name="Pocsi I."/>
            <person name="Scazzocchio C."/>
            <person name="Seiboth B."/>
            <person name="vanKuyk P.A."/>
            <person name="Wortman J."/>
            <person name="Dyer P.S."/>
            <person name="Grigoriev I.V."/>
        </authorList>
    </citation>
    <scope>NUCLEOTIDE SEQUENCE [LARGE SCALE GENOMIC DNA]</scope>
    <source>
        <strain evidence="3">CBS 593.65</strain>
    </source>
</reference>
<gene>
    <name evidence="2" type="ORF">ASPSYDRAFT_38634</name>
</gene>